<dbReference type="GO" id="GO:0016020">
    <property type="term" value="C:membrane"/>
    <property type="evidence" value="ECO:0007669"/>
    <property type="project" value="UniProtKB-SubCell"/>
</dbReference>
<keyword evidence="7" id="KW-1185">Reference proteome</keyword>
<dbReference type="RefSeq" id="WP_207857858.1">
    <property type="nucleotide sequence ID" value="NZ_JAFREP010000005.1"/>
</dbReference>
<evidence type="ECO:0000313" key="6">
    <source>
        <dbReference type="EMBL" id="MBO1318211.1"/>
    </source>
</evidence>
<keyword evidence="3 5" id="KW-1133">Transmembrane helix</keyword>
<dbReference type="PANTHER" id="PTHR35371">
    <property type="entry name" value="INNER MEMBRANE PROTEIN"/>
    <property type="match status" value="1"/>
</dbReference>
<dbReference type="AlphaFoldDB" id="A0A8J7Q5C0"/>
<comment type="subcellular location">
    <subcellularLocation>
        <location evidence="1">Membrane</location>
    </subcellularLocation>
</comment>
<dbReference type="SUPFAM" id="SSF161084">
    <property type="entry name" value="MAPEG domain-like"/>
    <property type="match status" value="1"/>
</dbReference>
<protein>
    <submittedName>
        <fullName evidence="6">MAPEG family protein</fullName>
    </submittedName>
</protein>
<keyword evidence="4 5" id="KW-0472">Membrane</keyword>
<evidence type="ECO:0000256" key="5">
    <source>
        <dbReference type="SAM" id="Phobius"/>
    </source>
</evidence>
<dbReference type="InterPro" id="IPR001129">
    <property type="entry name" value="Membr-assoc_MAPEG"/>
</dbReference>
<name>A0A8J7Q5C0_9BACT</name>
<comment type="caution">
    <text evidence="6">The sequence shown here is derived from an EMBL/GenBank/DDBJ whole genome shotgun (WGS) entry which is preliminary data.</text>
</comment>
<keyword evidence="2 5" id="KW-0812">Transmembrane</keyword>
<sequence>MTIAYWCVFAAAILPYIFTAIAKIGAPGFSNRRVRECQDKLEGWRKRAHWAHQNGHEAFPPFAAGVIIAHLVGAKQQTIDILAVTFVVFRIVYGICYLTDKPTLRSLAWAVPFISMIALFFIG</sequence>
<dbReference type="PANTHER" id="PTHR35371:SF1">
    <property type="entry name" value="BLR7753 PROTEIN"/>
    <property type="match status" value="1"/>
</dbReference>
<dbReference type="Gene3D" id="1.20.120.550">
    <property type="entry name" value="Membrane associated eicosanoid/glutathione metabolism-like domain"/>
    <property type="match status" value="1"/>
</dbReference>
<feature type="transmembrane region" description="Helical" evidence="5">
    <location>
        <begin position="106"/>
        <end position="122"/>
    </location>
</feature>
<accession>A0A8J7Q5C0</accession>
<evidence type="ECO:0000256" key="2">
    <source>
        <dbReference type="ARBA" id="ARBA00022692"/>
    </source>
</evidence>
<evidence type="ECO:0000256" key="4">
    <source>
        <dbReference type="ARBA" id="ARBA00023136"/>
    </source>
</evidence>
<evidence type="ECO:0000256" key="1">
    <source>
        <dbReference type="ARBA" id="ARBA00004370"/>
    </source>
</evidence>
<gene>
    <name evidence="6" type="ORF">J3U88_07080</name>
</gene>
<dbReference type="Proteomes" id="UP000664417">
    <property type="component" value="Unassembled WGS sequence"/>
</dbReference>
<dbReference type="EMBL" id="JAFREP010000005">
    <property type="protein sequence ID" value="MBO1318211.1"/>
    <property type="molecule type" value="Genomic_DNA"/>
</dbReference>
<evidence type="ECO:0000256" key="3">
    <source>
        <dbReference type="ARBA" id="ARBA00022989"/>
    </source>
</evidence>
<organism evidence="6 7">
    <name type="scientific">Acanthopleuribacter pedis</name>
    <dbReference type="NCBI Taxonomy" id="442870"/>
    <lineage>
        <taxon>Bacteria</taxon>
        <taxon>Pseudomonadati</taxon>
        <taxon>Acidobacteriota</taxon>
        <taxon>Holophagae</taxon>
        <taxon>Acanthopleuribacterales</taxon>
        <taxon>Acanthopleuribacteraceae</taxon>
        <taxon>Acanthopleuribacter</taxon>
    </lineage>
</organism>
<feature type="transmembrane region" description="Helical" evidence="5">
    <location>
        <begin position="81"/>
        <end position="99"/>
    </location>
</feature>
<dbReference type="Pfam" id="PF01124">
    <property type="entry name" value="MAPEG"/>
    <property type="match status" value="1"/>
</dbReference>
<evidence type="ECO:0000313" key="7">
    <source>
        <dbReference type="Proteomes" id="UP000664417"/>
    </source>
</evidence>
<dbReference type="InterPro" id="IPR023352">
    <property type="entry name" value="MAPEG-like_dom_sf"/>
</dbReference>
<reference evidence="6" key="1">
    <citation type="submission" date="2021-03" db="EMBL/GenBank/DDBJ databases">
        <authorList>
            <person name="Wang G."/>
        </authorList>
    </citation>
    <scope>NUCLEOTIDE SEQUENCE</scope>
    <source>
        <strain evidence="6">KCTC 12899</strain>
    </source>
</reference>
<proteinExistence type="predicted"/>